<evidence type="ECO:0000256" key="1">
    <source>
        <dbReference type="SAM" id="Coils"/>
    </source>
</evidence>
<keyword evidence="4" id="KW-1185">Reference proteome</keyword>
<dbReference type="STRING" id="1157962.A0A250WU68"/>
<gene>
    <name evidence="3" type="ORF">CEUSTIGMA_g1718.t1</name>
</gene>
<proteinExistence type="predicted"/>
<feature type="domain" description="Protein kinase" evidence="2">
    <location>
        <begin position="894"/>
        <end position="1196"/>
    </location>
</feature>
<dbReference type="GO" id="GO:0005524">
    <property type="term" value="F:ATP binding"/>
    <property type="evidence" value="ECO:0007669"/>
    <property type="project" value="InterPro"/>
</dbReference>
<dbReference type="Pfam" id="PF00069">
    <property type="entry name" value="Pkinase"/>
    <property type="match status" value="2"/>
</dbReference>
<keyword evidence="1" id="KW-0175">Coiled coil</keyword>
<feature type="coiled-coil region" evidence="1">
    <location>
        <begin position="339"/>
        <end position="386"/>
    </location>
</feature>
<dbReference type="InterPro" id="IPR008271">
    <property type="entry name" value="Ser/Thr_kinase_AS"/>
</dbReference>
<evidence type="ECO:0000259" key="2">
    <source>
        <dbReference type="PROSITE" id="PS50011"/>
    </source>
</evidence>
<dbReference type="EMBL" id="BEGY01000006">
    <property type="protein sequence ID" value="GAX74269.1"/>
    <property type="molecule type" value="Genomic_DNA"/>
</dbReference>
<dbReference type="InterPro" id="IPR000719">
    <property type="entry name" value="Prot_kinase_dom"/>
</dbReference>
<accession>A0A250WU68</accession>
<dbReference type="GO" id="GO:0004674">
    <property type="term" value="F:protein serine/threonine kinase activity"/>
    <property type="evidence" value="ECO:0007669"/>
    <property type="project" value="TreeGrafter"/>
</dbReference>
<feature type="domain" description="Protein kinase" evidence="2">
    <location>
        <begin position="460"/>
        <end position="786"/>
    </location>
</feature>
<evidence type="ECO:0000313" key="4">
    <source>
        <dbReference type="Proteomes" id="UP000232323"/>
    </source>
</evidence>
<dbReference type="Gene3D" id="1.10.510.10">
    <property type="entry name" value="Transferase(Phosphotransferase) domain 1"/>
    <property type="match status" value="2"/>
</dbReference>
<dbReference type="OrthoDB" id="4062651at2759"/>
<dbReference type="SMART" id="SM00220">
    <property type="entry name" value="S_TKc"/>
    <property type="match status" value="2"/>
</dbReference>
<name>A0A250WU68_9CHLO</name>
<dbReference type="AlphaFoldDB" id="A0A250WU68"/>
<reference evidence="3 4" key="1">
    <citation type="submission" date="2017-08" db="EMBL/GenBank/DDBJ databases">
        <title>Acidophilic green algal genome provides insights into adaptation to an acidic environment.</title>
        <authorList>
            <person name="Hirooka S."/>
            <person name="Hirose Y."/>
            <person name="Kanesaki Y."/>
            <person name="Higuchi S."/>
            <person name="Fujiwara T."/>
            <person name="Onuma R."/>
            <person name="Era A."/>
            <person name="Ohbayashi R."/>
            <person name="Uzuka A."/>
            <person name="Nozaki H."/>
            <person name="Yoshikawa H."/>
            <person name="Miyagishima S.Y."/>
        </authorList>
    </citation>
    <scope>NUCLEOTIDE SEQUENCE [LARGE SCALE GENOMIC DNA]</scope>
    <source>
        <strain evidence="3 4">NIES-2499</strain>
    </source>
</reference>
<dbReference type="InterPro" id="IPR051681">
    <property type="entry name" value="Ser/Thr_Kinases-Pseudokinases"/>
</dbReference>
<protein>
    <recommendedName>
        <fullName evidence="2">Protein kinase domain-containing protein</fullName>
    </recommendedName>
</protein>
<dbReference type="PANTHER" id="PTHR44329:SF214">
    <property type="entry name" value="PROTEIN KINASE DOMAIN-CONTAINING PROTEIN"/>
    <property type="match status" value="1"/>
</dbReference>
<comment type="caution">
    <text evidence="3">The sequence shown here is derived from an EMBL/GenBank/DDBJ whole genome shotgun (WGS) entry which is preliminary data.</text>
</comment>
<dbReference type="InterPro" id="IPR011009">
    <property type="entry name" value="Kinase-like_dom_sf"/>
</dbReference>
<dbReference type="SUPFAM" id="SSF56112">
    <property type="entry name" value="Protein kinase-like (PK-like)"/>
    <property type="match status" value="2"/>
</dbReference>
<dbReference type="PANTHER" id="PTHR44329">
    <property type="entry name" value="SERINE/THREONINE-PROTEIN KINASE TNNI3K-RELATED"/>
    <property type="match status" value="1"/>
</dbReference>
<organism evidence="3 4">
    <name type="scientific">Chlamydomonas eustigma</name>
    <dbReference type="NCBI Taxonomy" id="1157962"/>
    <lineage>
        <taxon>Eukaryota</taxon>
        <taxon>Viridiplantae</taxon>
        <taxon>Chlorophyta</taxon>
        <taxon>core chlorophytes</taxon>
        <taxon>Chlorophyceae</taxon>
        <taxon>CS clade</taxon>
        <taxon>Chlamydomonadales</taxon>
        <taxon>Chlamydomonadaceae</taxon>
        <taxon>Chlamydomonas</taxon>
    </lineage>
</organism>
<evidence type="ECO:0000313" key="3">
    <source>
        <dbReference type="EMBL" id="GAX74269.1"/>
    </source>
</evidence>
<dbReference type="Proteomes" id="UP000232323">
    <property type="component" value="Unassembled WGS sequence"/>
</dbReference>
<dbReference type="PROSITE" id="PS00108">
    <property type="entry name" value="PROTEIN_KINASE_ST"/>
    <property type="match status" value="2"/>
</dbReference>
<sequence length="1199" mass="128765">MGRGGRRLNKEAYMLISAMGRGQVEYTRHNDDRQDTTTTLFGRSTAAAEGSRQHEEQCENIVDIAYGGGGAHSEQYEQLMAKSARLLNLCTVLLRRYPLPPGVCFAMLATNPDHDGTLFMQMMHDQQSSDVAACGQDEEGAAVVMPAVHHDSVEAACQDEEGAAVVMPAVHHDSVEAACQDEEGAAVVMPAVHHDSVEAACQQDDEIISSTPSQSDGSSRAVVVQYDGSSTGVVVQYGIIDLQSNSPVPVVASRSGSTAAASTLITHTAATSDESSNEDSSLDDYLTGAVTPISMLSQHAALRPPTVFMTGPSGIDDDNRAVGCVEDRRGARKCEATTADDVATAVEALEEEARDLKSRLNGLVGVMVKQQRRHQEELRRKELEHEARCVQVANEGQAAMIAMWRRLALPVDGVPAAYSAPSSPALVAGGSAVNDQTLMSLSSTTSTTGNCLRVVYDSQLSQLCELGRGGFSKVYLVSPSPALPSSVMLPAGQHYGWGQQRQCYAYKRCTQVEIRGMLEEEIMCMEHVRSTGAAMKVEAVVYGQSPEAGEEGQVIITGYLMQAMQFGSMKEMIQRWHSTGLLGCSEASIRRGSSVRTALEVITLIIKVAEAIQKLHDAGLLHLDIKAGNILLTHQQGEDCCDMEVKISDFGTSQLLLPGLGYVQGPTSGSIDHQAPECLMPGSQVNTSADVYALGCLLAHIINGSSPYAEEGMPYHEHKAYLLHGSLPDLDLDAAWLAKFGERSGRILSCLVTSCRSHLPEDRPDMQEVIRALRQAGAATLADLYLLETAAGAVGAAVGSNCNIALMPLPSCSGGQEEEKHQRHVVPDHLSINGGLAIAKEVSRLPLEMKEVESVSPVDKAYQAYMTEELRKQAVLRTIPPEQCLPASLFVACVVSGSVIASGGCADVLDMVVVGCPDLVFKLSKQGAVNQDCIEKEVVAMQLISCPSHVLQFAAVVYEDIVDCRLLLNQSAGIIRNPKVVGYCMERMDGSLYDFLTRTVFQPKMFMDLMRKCAVALSHVHLAGYVHLDVKSGNYLYRVVQSAATSNGMPVAAGMEVVEVKISDLGMCQRLDEQGTTRGPTGGTLPYSAPETLRTGAEVTCSADVWSLGCMLFSVLNSIAPPHLGLWPSMSEAEIKAELLQGRGPELSPSTSEYLATAFGFAGGVMLERMVKACLSHEAVRRPSLDQVIRVLDQVMVRL</sequence>
<dbReference type="PROSITE" id="PS50011">
    <property type="entry name" value="PROTEIN_KINASE_DOM"/>
    <property type="match status" value="2"/>
</dbReference>